<dbReference type="STRING" id="32473.ENSXCOP00000003499"/>
<evidence type="ECO:0000313" key="10">
    <source>
        <dbReference type="Proteomes" id="UP000261380"/>
    </source>
</evidence>
<evidence type="ECO:0000256" key="1">
    <source>
        <dbReference type="ARBA" id="ARBA00004123"/>
    </source>
</evidence>
<dbReference type="PROSITE" id="PS50171">
    <property type="entry name" value="ZF_MATRIN"/>
    <property type="match status" value="1"/>
</dbReference>
<dbReference type="InterPro" id="IPR036236">
    <property type="entry name" value="Znf_C2H2_sf"/>
</dbReference>
<dbReference type="InterPro" id="IPR056345">
    <property type="entry name" value="Znf-C2H2_CIZ1"/>
</dbReference>
<keyword evidence="10" id="KW-1185">Reference proteome</keyword>
<keyword evidence="2" id="KW-0479">Metal-binding</keyword>
<feature type="chain" id="PRO_5017257714" description="Matrin-type domain-containing protein" evidence="7">
    <location>
        <begin position="17"/>
        <end position="393"/>
    </location>
</feature>
<dbReference type="Ensembl" id="ENSXCOT00000003538.1">
    <property type="protein sequence ID" value="ENSXCOP00000003499.1"/>
    <property type="gene ID" value="ENSXCOG00000002762.1"/>
</dbReference>
<evidence type="ECO:0000256" key="2">
    <source>
        <dbReference type="ARBA" id="ARBA00022723"/>
    </source>
</evidence>
<dbReference type="Pfam" id="PF23330">
    <property type="entry name" value="zf-C2H2_14"/>
    <property type="match status" value="1"/>
</dbReference>
<evidence type="ECO:0000259" key="8">
    <source>
        <dbReference type="PROSITE" id="PS50171"/>
    </source>
</evidence>
<reference evidence="9" key="2">
    <citation type="submission" date="2025-09" db="UniProtKB">
        <authorList>
            <consortium name="Ensembl"/>
        </authorList>
    </citation>
    <scope>IDENTIFICATION</scope>
</reference>
<dbReference type="GO" id="GO:0008270">
    <property type="term" value="F:zinc ion binding"/>
    <property type="evidence" value="ECO:0007669"/>
    <property type="project" value="UniProtKB-KW"/>
</dbReference>
<dbReference type="PROSITE" id="PS00028">
    <property type="entry name" value="ZINC_FINGER_C2H2_1"/>
    <property type="match status" value="1"/>
</dbReference>
<feature type="region of interest" description="Disordered" evidence="6">
    <location>
        <begin position="319"/>
        <end position="393"/>
    </location>
</feature>
<keyword evidence="5" id="KW-0539">Nucleus</keyword>
<feature type="compositionally biased region" description="Basic residues" evidence="6">
    <location>
        <begin position="380"/>
        <end position="393"/>
    </location>
</feature>
<keyword evidence="3" id="KW-0863">Zinc-finger</keyword>
<dbReference type="InterPro" id="IPR026811">
    <property type="entry name" value="CIZ1"/>
</dbReference>
<dbReference type="GO" id="GO:0005634">
    <property type="term" value="C:nucleus"/>
    <property type="evidence" value="ECO:0007669"/>
    <property type="project" value="UniProtKB-SubCell"/>
</dbReference>
<organism evidence="9 10">
    <name type="scientific">Xiphophorus couchianus</name>
    <name type="common">Monterrey platyfish</name>
    <dbReference type="NCBI Taxonomy" id="32473"/>
    <lineage>
        <taxon>Eukaryota</taxon>
        <taxon>Metazoa</taxon>
        <taxon>Chordata</taxon>
        <taxon>Craniata</taxon>
        <taxon>Vertebrata</taxon>
        <taxon>Euteleostomi</taxon>
        <taxon>Actinopterygii</taxon>
        <taxon>Neopterygii</taxon>
        <taxon>Teleostei</taxon>
        <taxon>Neoteleostei</taxon>
        <taxon>Acanthomorphata</taxon>
        <taxon>Ovalentaria</taxon>
        <taxon>Atherinomorphae</taxon>
        <taxon>Cyprinodontiformes</taxon>
        <taxon>Poeciliidae</taxon>
        <taxon>Poeciliinae</taxon>
        <taxon>Xiphophorus</taxon>
    </lineage>
</organism>
<dbReference type="PANTHER" id="PTHR15491:SF12">
    <property type="entry name" value="CDKN1A INTERACTING ZINC FINGER PROTEIN 1B ISOFORM X1-RELATED"/>
    <property type="match status" value="1"/>
</dbReference>
<dbReference type="SMART" id="SM00451">
    <property type="entry name" value="ZnF_U1"/>
    <property type="match status" value="2"/>
</dbReference>
<reference evidence="9" key="1">
    <citation type="submission" date="2025-08" db="UniProtKB">
        <authorList>
            <consortium name="Ensembl"/>
        </authorList>
    </citation>
    <scope>IDENTIFICATION</scope>
</reference>
<feature type="domain" description="Matrin-type" evidence="8">
    <location>
        <begin position="213"/>
        <end position="244"/>
    </location>
</feature>
<proteinExistence type="predicted"/>
<name>A0A3B5L6U5_9TELE</name>
<accession>A0A3B5L6U5</accession>
<evidence type="ECO:0000256" key="7">
    <source>
        <dbReference type="SAM" id="SignalP"/>
    </source>
</evidence>
<evidence type="ECO:0000256" key="3">
    <source>
        <dbReference type="ARBA" id="ARBA00022771"/>
    </source>
</evidence>
<dbReference type="GO" id="GO:0003676">
    <property type="term" value="F:nucleic acid binding"/>
    <property type="evidence" value="ECO:0007669"/>
    <property type="project" value="InterPro"/>
</dbReference>
<sequence>MLSASIIFSVLPKACGGLSAPSPSAGPTEDTEQVIEPTEEAVQDKDNFRSHMNSISHQQRMMEIQHMSNACLVTLLPRVQESLQGATELKQWCATCHTHFTSSISDHQRSEEHKLASKTDLSFCAVCQKRFKTSQNFIEHLHSQEHKQKVRSIEKGCETLAKLTNMGTDGFSCELEDGWPSAKEVTLNDMTSDEQYDPDTMYGSSFLDPVAGFLCRLCNKFYLFESSALHSHCKSLQHFENLKVLPLPYLPNASTKSIAAADGLRPVTEASDCSQENLLTTDTSEADGLNSTKLISLTKLKTQEEDRLKEKESEAASISLDFNQQLSPDHEESPVALAAVSRKEAESVPAAAGDSNGEEEEEEEAPADPGKKNCGGKGRSVGKRRSGRAANRR</sequence>
<keyword evidence="4" id="KW-0862">Zinc</keyword>
<dbReference type="Proteomes" id="UP000261380">
    <property type="component" value="Unplaced"/>
</dbReference>
<dbReference type="InterPro" id="IPR000690">
    <property type="entry name" value="Matrin/U1-C_Znf_C2H2"/>
</dbReference>
<evidence type="ECO:0000256" key="5">
    <source>
        <dbReference type="ARBA" id="ARBA00023242"/>
    </source>
</evidence>
<dbReference type="PANTHER" id="PTHR15491">
    <property type="match status" value="1"/>
</dbReference>
<protein>
    <recommendedName>
        <fullName evidence="8">Matrin-type domain-containing protein</fullName>
    </recommendedName>
</protein>
<evidence type="ECO:0000256" key="4">
    <source>
        <dbReference type="ARBA" id="ARBA00022833"/>
    </source>
</evidence>
<evidence type="ECO:0000256" key="6">
    <source>
        <dbReference type="SAM" id="MobiDB-lite"/>
    </source>
</evidence>
<evidence type="ECO:0000313" key="9">
    <source>
        <dbReference type="Ensembl" id="ENSXCOP00000003499.1"/>
    </source>
</evidence>
<feature type="compositionally biased region" description="Acidic residues" evidence="6">
    <location>
        <begin position="356"/>
        <end position="366"/>
    </location>
</feature>
<dbReference type="InterPro" id="IPR013087">
    <property type="entry name" value="Znf_C2H2_type"/>
</dbReference>
<dbReference type="InterPro" id="IPR003604">
    <property type="entry name" value="Matrin/U1-like-C_Znf_C2H2"/>
</dbReference>
<dbReference type="SUPFAM" id="SSF57667">
    <property type="entry name" value="beta-beta-alpha zinc fingers"/>
    <property type="match status" value="1"/>
</dbReference>
<keyword evidence="7" id="KW-0732">Signal</keyword>
<dbReference type="AlphaFoldDB" id="A0A3B5L6U5"/>
<feature type="signal peptide" evidence="7">
    <location>
        <begin position="1"/>
        <end position="16"/>
    </location>
</feature>
<comment type="subcellular location">
    <subcellularLocation>
        <location evidence="1">Nucleus</location>
    </subcellularLocation>
</comment>
<dbReference type="GeneTree" id="ENSGT00440000039084"/>